<dbReference type="AlphaFoldDB" id="A0AAD4ZBC8"/>
<dbReference type="Proteomes" id="UP001054821">
    <property type="component" value="Chromosome 3"/>
</dbReference>
<accession>A0AAD4ZBC8</accession>
<evidence type="ECO:0000313" key="3">
    <source>
        <dbReference type="Proteomes" id="UP001054821"/>
    </source>
</evidence>
<organism evidence="2 3">
    <name type="scientific">Prunus dulcis</name>
    <name type="common">Almond</name>
    <name type="synonym">Amygdalus dulcis</name>
    <dbReference type="NCBI Taxonomy" id="3755"/>
    <lineage>
        <taxon>Eukaryota</taxon>
        <taxon>Viridiplantae</taxon>
        <taxon>Streptophyta</taxon>
        <taxon>Embryophyta</taxon>
        <taxon>Tracheophyta</taxon>
        <taxon>Spermatophyta</taxon>
        <taxon>Magnoliopsida</taxon>
        <taxon>eudicotyledons</taxon>
        <taxon>Gunneridae</taxon>
        <taxon>Pentapetalae</taxon>
        <taxon>rosids</taxon>
        <taxon>fabids</taxon>
        <taxon>Rosales</taxon>
        <taxon>Rosaceae</taxon>
        <taxon>Amygdaloideae</taxon>
        <taxon>Amygdaleae</taxon>
        <taxon>Prunus</taxon>
    </lineage>
</organism>
<proteinExistence type="predicted"/>
<dbReference type="EMBL" id="JAJFAZ020000003">
    <property type="protein sequence ID" value="KAI5340477.1"/>
    <property type="molecule type" value="Genomic_DNA"/>
</dbReference>
<keyword evidence="1" id="KW-0812">Transmembrane</keyword>
<feature type="transmembrane region" description="Helical" evidence="1">
    <location>
        <begin position="48"/>
        <end position="68"/>
    </location>
</feature>
<keyword evidence="3" id="KW-1185">Reference proteome</keyword>
<sequence>MPHHRNRREELILAVHYPVLNLIDAMETIVTDRVQLPILWARRPHQQLIYVVLASQLMITFIAIYFNYVIPHGGATPSAEDDLSKPQQKCDRFAPVSVLIELVGTPAAQVHDCPQRLL</sequence>
<evidence type="ECO:0000256" key="1">
    <source>
        <dbReference type="SAM" id="Phobius"/>
    </source>
</evidence>
<name>A0AAD4ZBC8_PRUDU</name>
<protein>
    <submittedName>
        <fullName evidence="2">Uncharacterized protein</fullName>
    </submittedName>
</protein>
<gene>
    <name evidence="2" type="ORF">L3X38_019751</name>
</gene>
<reference evidence="2 3" key="1">
    <citation type="journal article" date="2022" name="G3 (Bethesda)">
        <title>Whole-genome sequence and methylome profiling of the almond [Prunus dulcis (Mill.) D.A. Webb] cultivar 'Nonpareil'.</title>
        <authorList>
            <person name="D'Amico-Willman K.M."/>
            <person name="Ouma W.Z."/>
            <person name="Meulia T."/>
            <person name="Sideli G.M."/>
            <person name="Gradziel T.M."/>
            <person name="Fresnedo-Ramirez J."/>
        </authorList>
    </citation>
    <scope>NUCLEOTIDE SEQUENCE [LARGE SCALE GENOMIC DNA]</scope>
    <source>
        <strain evidence="2">Clone GOH B32 T37-40</strain>
    </source>
</reference>
<evidence type="ECO:0000313" key="2">
    <source>
        <dbReference type="EMBL" id="KAI5340477.1"/>
    </source>
</evidence>
<keyword evidence="1" id="KW-1133">Transmembrane helix</keyword>
<comment type="caution">
    <text evidence="2">The sequence shown here is derived from an EMBL/GenBank/DDBJ whole genome shotgun (WGS) entry which is preliminary data.</text>
</comment>
<keyword evidence="1" id="KW-0472">Membrane</keyword>